<feature type="transmembrane region" description="Helical" evidence="6">
    <location>
        <begin position="47"/>
        <end position="68"/>
    </location>
</feature>
<feature type="transmembrane region" description="Helical" evidence="6">
    <location>
        <begin position="136"/>
        <end position="156"/>
    </location>
</feature>
<keyword evidence="5 6" id="KW-0472">Membrane</keyword>
<dbReference type="Proteomes" id="UP001056291">
    <property type="component" value="Chromosome"/>
</dbReference>
<gene>
    <name evidence="8" type="ORF">NBZ79_06275</name>
</gene>
<keyword evidence="4 6" id="KW-1133">Transmembrane helix</keyword>
<evidence type="ECO:0000256" key="3">
    <source>
        <dbReference type="ARBA" id="ARBA00022692"/>
    </source>
</evidence>
<feature type="transmembrane region" description="Helical" evidence="6">
    <location>
        <begin position="280"/>
        <end position="301"/>
    </location>
</feature>
<dbReference type="PANTHER" id="PTHR42920:SF11">
    <property type="entry name" value="INNER MEMBRANE PROTEIN YTFF"/>
    <property type="match status" value="1"/>
</dbReference>
<keyword evidence="9" id="KW-1185">Reference proteome</keyword>
<evidence type="ECO:0000256" key="6">
    <source>
        <dbReference type="SAM" id="Phobius"/>
    </source>
</evidence>
<comment type="subcellular location">
    <subcellularLocation>
        <location evidence="1">Cell membrane</location>
        <topology evidence="1">Multi-pass membrane protein</topology>
    </subcellularLocation>
</comment>
<protein>
    <submittedName>
        <fullName evidence="8">DMT family transporter</fullName>
    </submittedName>
</protein>
<dbReference type="PANTHER" id="PTHR42920">
    <property type="entry name" value="OS03G0707200 PROTEIN-RELATED"/>
    <property type="match status" value="1"/>
</dbReference>
<dbReference type="EMBL" id="CP098747">
    <property type="protein sequence ID" value="USG62580.1"/>
    <property type="molecule type" value="Genomic_DNA"/>
</dbReference>
<evidence type="ECO:0000313" key="9">
    <source>
        <dbReference type="Proteomes" id="UP001056291"/>
    </source>
</evidence>
<accession>A0ABY4W5W2</accession>
<proteinExistence type="predicted"/>
<feature type="domain" description="EamA" evidence="7">
    <location>
        <begin position="163"/>
        <end position="297"/>
    </location>
</feature>
<evidence type="ECO:0000256" key="5">
    <source>
        <dbReference type="ARBA" id="ARBA00023136"/>
    </source>
</evidence>
<organism evidence="8 9">
    <name type="scientific">Sneathiella marina</name>
    <dbReference type="NCBI Taxonomy" id="2950108"/>
    <lineage>
        <taxon>Bacteria</taxon>
        <taxon>Pseudomonadati</taxon>
        <taxon>Pseudomonadota</taxon>
        <taxon>Alphaproteobacteria</taxon>
        <taxon>Sneathiellales</taxon>
        <taxon>Sneathiellaceae</taxon>
        <taxon>Sneathiella</taxon>
    </lineage>
</organism>
<feature type="transmembrane region" description="Helical" evidence="6">
    <location>
        <begin position="16"/>
        <end position="35"/>
    </location>
</feature>
<evidence type="ECO:0000256" key="2">
    <source>
        <dbReference type="ARBA" id="ARBA00022475"/>
    </source>
</evidence>
<feature type="transmembrane region" description="Helical" evidence="6">
    <location>
        <begin position="224"/>
        <end position="247"/>
    </location>
</feature>
<dbReference type="SUPFAM" id="SSF103481">
    <property type="entry name" value="Multidrug resistance efflux transporter EmrE"/>
    <property type="match status" value="2"/>
</dbReference>
<dbReference type="InterPro" id="IPR000620">
    <property type="entry name" value="EamA_dom"/>
</dbReference>
<feature type="transmembrane region" description="Helical" evidence="6">
    <location>
        <begin position="80"/>
        <end position="99"/>
    </location>
</feature>
<feature type="transmembrane region" description="Helical" evidence="6">
    <location>
        <begin position="193"/>
        <end position="212"/>
    </location>
</feature>
<keyword evidence="2" id="KW-1003">Cell membrane</keyword>
<dbReference type="InterPro" id="IPR051258">
    <property type="entry name" value="Diverse_Substrate_Transporter"/>
</dbReference>
<reference evidence="8" key="1">
    <citation type="submission" date="2022-06" db="EMBL/GenBank/DDBJ databases">
        <title>Sneathiella actinostolidae sp. nov., isolated from a sea anemonein the Western Pacific Ocean.</title>
        <authorList>
            <person name="Wei M.J."/>
        </authorList>
    </citation>
    <scope>NUCLEOTIDE SEQUENCE</scope>
    <source>
        <strain evidence="8">PHK-P5</strain>
    </source>
</reference>
<dbReference type="InterPro" id="IPR037185">
    <property type="entry name" value="EmrE-like"/>
</dbReference>
<evidence type="ECO:0000259" key="7">
    <source>
        <dbReference type="Pfam" id="PF00892"/>
    </source>
</evidence>
<evidence type="ECO:0000256" key="1">
    <source>
        <dbReference type="ARBA" id="ARBA00004651"/>
    </source>
</evidence>
<evidence type="ECO:0000313" key="8">
    <source>
        <dbReference type="EMBL" id="USG62580.1"/>
    </source>
</evidence>
<sequence>MSKEKKETENTQPARPWLGLLAASTIVVIWSGWLVTSRAGVQSTLTVYDLLAFRFGIASLFALPFVLYAKPWRHMTFQQLWVTTAVIGLPYSLIIFSAFHDAPAAHGAVFMNGMLPTLIMVLGYIMFREKPTSQHILGAILIIIGASFAAFGIAGFDVSTTWFGDLLFVAAGSLFAVYMILNRVWHLSVTQIWLCGSVLNAIMFLPIYFLFLPSGISETPMDHLWFQMGYQGIVPNIIGLVLISVAVRNVGPSVTAALMSGVPGVGAFLAYIFLGETPTWLGVISLMILTPGIIISSLPSLRNARTPGLTNPR</sequence>
<feature type="transmembrane region" description="Helical" evidence="6">
    <location>
        <begin position="162"/>
        <end position="181"/>
    </location>
</feature>
<feature type="domain" description="EamA" evidence="7">
    <location>
        <begin position="18"/>
        <end position="148"/>
    </location>
</feature>
<dbReference type="Pfam" id="PF00892">
    <property type="entry name" value="EamA"/>
    <property type="match status" value="2"/>
</dbReference>
<dbReference type="RefSeq" id="WP_251936473.1">
    <property type="nucleotide sequence ID" value="NZ_CP098747.1"/>
</dbReference>
<name>A0ABY4W5W2_9PROT</name>
<evidence type="ECO:0000256" key="4">
    <source>
        <dbReference type="ARBA" id="ARBA00022989"/>
    </source>
</evidence>
<feature type="transmembrane region" description="Helical" evidence="6">
    <location>
        <begin position="254"/>
        <end position="274"/>
    </location>
</feature>
<keyword evidence="3 6" id="KW-0812">Transmembrane</keyword>
<feature type="transmembrane region" description="Helical" evidence="6">
    <location>
        <begin position="105"/>
        <end position="127"/>
    </location>
</feature>